<dbReference type="EMBL" id="LUUL01000075">
    <property type="protein sequence ID" value="OAI26087.1"/>
    <property type="molecule type" value="Genomic_DNA"/>
</dbReference>
<protein>
    <submittedName>
        <fullName evidence="4">Preprotein translocase subunit Tim44</fullName>
    </submittedName>
</protein>
<dbReference type="PANTHER" id="PTHR41542">
    <property type="entry name" value="BLL5807 PROTEIN"/>
    <property type="match status" value="1"/>
</dbReference>
<keyword evidence="2" id="KW-1133">Transmembrane helix</keyword>
<dbReference type="SMART" id="SM00978">
    <property type="entry name" value="Tim44"/>
    <property type="match status" value="1"/>
</dbReference>
<dbReference type="Proteomes" id="UP000077734">
    <property type="component" value="Unassembled WGS sequence"/>
</dbReference>
<accession>A0A291IQF4</accession>
<feature type="chain" id="PRO_5043926834" evidence="3">
    <location>
        <begin position="28"/>
        <end position="317"/>
    </location>
</feature>
<feature type="transmembrane region" description="Helical" evidence="2">
    <location>
        <begin position="85"/>
        <end position="103"/>
    </location>
</feature>
<evidence type="ECO:0000256" key="2">
    <source>
        <dbReference type="SAM" id="Phobius"/>
    </source>
</evidence>
<feature type="region of interest" description="Disordered" evidence="1">
    <location>
        <begin position="30"/>
        <end position="70"/>
    </location>
</feature>
<evidence type="ECO:0000313" key="4">
    <source>
        <dbReference type="EMBL" id="OAI26087.1"/>
    </source>
</evidence>
<comment type="caution">
    <text evidence="4">The sequence shown here is derived from an EMBL/GenBank/DDBJ whole genome shotgun (WGS) entry which is preliminary data.</text>
</comment>
<feature type="signal peptide" evidence="3">
    <location>
        <begin position="1"/>
        <end position="27"/>
    </location>
</feature>
<dbReference type="InterPro" id="IPR007379">
    <property type="entry name" value="Tim44-like_dom"/>
</dbReference>
<dbReference type="Pfam" id="PF04280">
    <property type="entry name" value="Tim44"/>
    <property type="match status" value="1"/>
</dbReference>
<keyword evidence="2" id="KW-0472">Membrane</keyword>
<feature type="compositionally biased region" description="Low complexity" evidence="1">
    <location>
        <begin position="61"/>
        <end position="70"/>
    </location>
</feature>
<sequence>MNRKIGILATLFIALALTLGGMQEAQAKRMGGGKSFGSRPSYSAPYQRSTTPNDLGNHATRSASQQQAAAQNQAARQNWAGRGGLMGMLGGLALGGLLGSLFFGGAFEGLNLMDMLLFAGIAYLVYRLFAAKAGQQPAANGVFGQAGGQPGPQYYRDNQGGNNNPTGFDTDVLFGKNKAGAGNSFQSAAAATAVPAGFDRAAFLNGAEKAYRYLQAAWDNRDLAEIRGLATDKVFAEIQQQLQASDETNRTEILSLKSELLEVSEAGAELEAAVLFESLVRENGAQAETVREVWHFVKPKHSSQTRWFLDGIQQIEE</sequence>
<dbReference type="AlphaFoldDB" id="A0A291IQF4"/>
<feature type="compositionally biased region" description="Polar residues" evidence="1">
    <location>
        <begin position="38"/>
        <end position="54"/>
    </location>
</feature>
<dbReference type="Gene3D" id="3.10.450.240">
    <property type="match status" value="1"/>
</dbReference>
<gene>
    <name evidence="4" type="ORF">A1356_12190</name>
</gene>
<dbReference type="InterPro" id="IPR032710">
    <property type="entry name" value="NTF2-like_dom_sf"/>
</dbReference>
<keyword evidence="5" id="KW-1185">Reference proteome</keyword>
<organism evidence="4 5">
    <name type="scientific">Methylomonas koyamae</name>
    <dbReference type="NCBI Taxonomy" id="702114"/>
    <lineage>
        <taxon>Bacteria</taxon>
        <taxon>Pseudomonadati</taxon>
        <taxon>Pseudomonadota</taxon>
        <taxon>Gammaproteobacteria</taxon>
        <taxon>Methylococcales</taxon>
        <taxon>Methylococcaceae</taxon>
        <taxon>Methylomonas</taxon>
    </lineage>
</organism>
<keyword evidence="3" id="KW-0732">Signal</keyword>
<evidence type="ECO:0000313" key="5">
    <source>
        <dbReference type="Proteomes" id="UP000077734"/>
    </source>
</evidence>
<dbReference type="PANTHER" id="PTHR41542:SF1">
    <property type="entry name" value="BLL5807 PROTEIN"/>
    <property type="match status" value="1"/>
</dbReference>
<dbReference type="KEGG" id="mko:MKLM6_4230"/>
<proteinExistence type="predicted"/>
<evidence type="ECO:0000256" key="1">
    <source>
        <dbReference type="SAM" id="MobiDB-lite"/>
    </source>
</evidence>
<name>A0A291IQF4_9GAMM</name>
<dbReference type="SUPFAM" id="SSF54427">
    <property type="entry name" value="NTF2-like"/>
    <property type="match status" value="1"/>
</dbReference>
<evidence type="ECO:0000256" key="3">
    <source>
        <dbReference type="SAM" id="SignalP"/>
    </source>
</evidence>
<keyword evidence="2" id="KW-0812">Transmembrane</keyword>
<feature type="transmembrane region" description="Helical" evidence="2">
    <location>
        <begin position="110"/>
        <end position="129"/>
    </location>
</feature>
<reference evidence="4 5" key="1">
    <citation type="submission" date="2016-03" db="EMBL/GenBank/DDBJ databases">
        <authorList>
            <person name="Heylen K."/>
            <person name="De Vos P."/>
            <person name="Vekeman B."/>
        </authorList>
    </citation>
    <scope>NUCLEOTIDE SEQUENCE [LARGE SCALE GENOMIC DNA]</scope>
    <source>
        <strain evidence="4 5">R-49807</strain>
    </source>
</reference>
<dbReference type="RefSeq" id="WP_064027268.1">
    <property type="nucleotide sequence ID" value="NZ_CP023669.1"/>
</dbReference>